<keyword evidence="1" id="KW-0433">Leucine-rich repeat</keyword>
<proteinExistence type="predicted"/>
<protein>
    <submittedName>
        <fullName evidence="3">Uncharacterized protein</fullName>
    </submittedName>
</protein>
<dbReference type="SUPFAM" id="SSF52058">
    <property type="entry name" value="L domain-like"/>
    <property type="match status" value="1"/>
</dbReference>
<dbReference type="Gene3D" id="3.80.10.10">
    <property type="entry name" value="Ribonuclease Inhibitor"/>
    <property type="match status" value="1"/>
</dbReference>
<evidence type="ECO:0000313" key="3">
    <source>
        <dbReference type="Ensembl" id="ENSHHUP00000079615.1"/>
    </source>
</evidence>
<dbReference type="PANTHER" id="PTHR48051">
    <property type="match status" value="1"/>
</dbReference>
<dbReference type="PANTHER" id="PTHR48051:SF1">
    <property type="entry name" value="RAS SUPPRESSOR PROTEIN 1"/>
    <property type="match status" value="1"/>
</dbReference>
<evidence type="ECO:0000256" key="1">
    <source>
        <dbReference type="ARBA" id="ARBA00022614"/>
    </source>
</evidence>
<dbReference type="Proteomes" id="UP000314982">
    <property type="component" value="Unassembled WGS sequence"/>
</dbReference>
<dbReference type="AlphaFoldDB" id="A0A4W5R0C3"/>
<dbReference type="GeneTree" id="ENSGT00940000160363"/>
<dbReference type="InterPro" id="IPR032675">
    <property type="entry name" value="LRR_dom_sf"/>
</dbReference>
<keyword evidence="4" id="KW-1185">Reference proteome</keyword>
<reference evidence="4" key="1">
    <citation type="submission" date="2018-06" db="EMBL/GenBank/DDBJ databases">
        <title>Genome assembly of Danube salmon.</title>
        <authorList>
            <person name="Macqueen D.J."/>
            <person name="Gundappa M.K."/>
        </authorList>
    </citation>
    <scope>NUCLEOTIDE SEQUENCE [LARGE SCALE GENOMIC DNA]</scope>
</reference>
<reference evidence="3" key="2">
    <citation type="submission" date="2025-08" db="UniProtKB">
        <authorList>
            <consortium name="Ensembl"/>
        </authorList>
    </citation>
    <scope>IDENTIFICATION</scope>
</reference>
<dbReference type="Ensembl" id="ENSHHUT00000082179.1">
    <property type="protein sequence ID" value="ENSHHUP00000079615.1"/>
    <property type="gene ID" value="ENSHHUG00000046404.1"/>
</dbReference>
<evidence type="ECO:0000313" key="4">
    <source>
        <dbReference type="Proteomes" id="UP000314982"/>
    </source>
</evidence>
<evidence type="ECO:0000256" key="2">
    <source>
        <dbReference type="ARBA" id="ARBA00022737"/>
    </source>
</evidence>
<organism evidence="3 4">
    <name type="scientific">Hucho hucho</name>
    <name type="common">huchen</name>
    <dbReference type="NCBI Taxonomy" id="62062"/>
    <lineage>
        <taxon>Eukaryota</taxon>
        <taxon>Metazoa</taxon>
        <taxon>Chordata</taxon>
        <taxon>Craniata</taxon>
        <taxon>Vertebrata</taxon>
        <taxon>Euteleostomi</taxon>
        <taxon>Actinopterygii</taxon>
        <taxon>Neopterygii</taxon>
        <taxon>Teleostei</taxon>
        <taxon>Protacanthopterygii</taxon>
        <taxon>Salmoniformes</taxon>
        <taxon>Salmonidae</taxon>
        <taxon>Salmoninae</taxon>
        <taxon>Hucho</taxon>
    </lineage>
</organism>
<dbReference type="InterPro" id="IPR050216">
    <property type="entry name" value="LRR_domain-containing"/>
</dbReference>
<reference evidence="3" key="3">
    <citation type="submission" date="2025-09" db="UniProtKB">
        <authorList>
            <consortium name="Ensembl"/>
        </authorList>
    </citation>
    <scope>IDENTIFICATION</scope>
</reference>
<dbReference type="Pfam" id="PF13855">
    <property type="entry name" value="LRR_8"/>
    <property type="match status" value="1"/>
</dbReference>
<dbReference type="GO" id="GO:0005737">
    <property type="term" value="C:cytoplasm"/>
    <property type="evidence" value="ECO:0007669"/>
    <property type="project" value="TreeGrafter"/>
</dbReference>
<accession>A0A4W5R0C3</accession>
<dbReference type="InterPro" id="IPR001611">
    <property type="entry name" value="Leu-rich_rpt"/>
</dbReference>
<sequence length="149" mass="16442">MVTLCLFLPLSLPPPFSPSLSLPPPLPLILFIRHWSLSDCVGIRSPLSRHPTSGNALCSEPLTSPGTSWAICPIEFPVILRDALEVLSLNDNQLEVVPQSVCGLRNLMELYLSNNPGIRELPAELGQLSNLWQLDIEDLNITNVPQDIR</sequence>
<keyword evidence="2" id="KW-0677">Repeat</keyword>
<name>A0A4W5R0C3_9TELE</name>